<name>A0A9Q3J2G7_9BASI</name>
<protein>
    <submittedName>
        <fullName evidence="1">Uncharacterized protein</fullName>
    </submittedName>
</protein>
<dbReference type="Proteomes" id="UP000765509">
    <property type="component" value="Unassembled WGS sequence"/>
</dbReference>
<dbReference type="EMBL" id="AVOT02061016">
    <property type="protein sequence ID" value="MBW0554354.1"/>
    <property type="molecule type" value="Genomic_DNA"/>
</dbReference>
<evidence type="ECO:0000313" key="1">
    <source>
        <dbReference type="EMBL" id="MBW0554354.1"/>
    </source>
</evidence>
<evidence type="ECO:0000313" key="2">
    <source>
        <dbReference type="Proteomes" id="UP000765509"/>
    </source>
</evidence>
<comment type="caution">
    <text evidence="1">The sequence shown here is derived from an EMBL/GenBank/DDBJ whole genome shotgun (WGS) entry which is preliminary data.</text>
</comment>
<sequence length="120" mass="13867">MKPIGTITKEIIIPHSKGNIRLNPYFVVFEYAHIHVFLLGTDYQRIYGIDIYNSENRDITLGSNKENKFSLGLYQMSTHDTLEELLNELKEGQLTTNLTSKKTFCLPKMLRKKRLAFSIG</sequence>
<dbReference type="AlphaFoldDB" id="A0A9Q3J2G7"/>
<organism evidence="1 2">
    <name type="scientific">Austropuccinia psidii MF-1</name>
    <dbReference type="NCBI Taxonomy" id="1389203"/>
    <lineage>
        <taxon>Eukaryota</taxon>
        <taxon>Fungi</taxon>
        <taxon>Dikarya</taxon>
        <taxon>Basidiomycota</taxon>
        <taxon>Pucciniomycotina</taxon>
        <taxon>Pucciniomycetes</taxon>
        <taxon>Pucciniales</taxon>
        <taxon>Sphaerophragmiaceae</taxon>
        <taxon>Austropuccinia</taxon>
    </lineage>
</organism>
<gene>
    <name evidence="1" type="ORF">O181_094069</name>
</gene>
<proteinExistence type="predicted"/>
<keyword evidence="2" id="KW-1185">Reference proteome</keyword>
<accession>A0A9Q3J2G7</accession>
<reference evidence="1" key="1">
    <citation type="submission" date="2021-03" db="EMBL/GenBank/DDBJ databases">
        <title>Draft genome sequence of rust myrtle Austropuccinia psidii MF-1, a brazilian biotype.</title>
        <authorList>
            <person name="Quecine M.C."/>
            <person name="Pachon D.M.R."/>
            <person name="Bonatelli M.L."/>
            <person name="Correr F.H."/>
            <person name="Franceschini L.M."/>
            <person name="Leite T.F."/>
            <person name="Margarido G.R.A."/>
            <person name="Almeida C.A."/>
            <person name="Ferrarezi J.A."/>
            <person name="Labate C.A."/>
        </authorList>
    </citation>
    <scope>NUCLEOTIDE SEQUENCE</scope>
    <source>
        <strain evidence="1">MF-1</strain>
    </source>
</reference>